<protein>
    <submittedName>
        <fullName evidence="3">IPT/TIG domain-containing protein</fullName>
    </submittedName>
</protein>
<keyword evidence="1" id="KW-0732">Signal</keyword>
<proteinExistence type="predicted"/>
<dbReference type="InterPro" id="IPR015915">
    <property type="entry name" value="Kelch-typ_b-propeller"/>
</dbReference>
<feature type="signal peptide" evidence="1">
    <location>
        <begin position="1"/>
        <end position="20"/>
    </location>
</feature>
<accession>A0ABS3CCS2</accession>
<dbReference type="InterPro" id="IPR014756">
    <property type="entry name" value="Ig_E-set"/>
</dbReference>
<dbReference type="InterPro" id="IPR011043">
    <property type="entry name" value="Gal_Oxase/kelch_b-propeller"/>
</dbReference>
<evidence type="ECO:0000313" key="4">
    <source>
        <dbReference type="Proteomes" id="UP000664480"/>
    </source>
</evidence>
<evidence type="ECO:0000259" key="2">
    <source>
        <dbReference type="Pfam" id="PF01833"/>
    </source>
</evidence>
<feature type="domain" description="IPT/TIG" evidence="2">
    <location>
        <begin position="124"/>
        <end position="202"/>
    </location>
</feature>
<dbReference type="InterPro" id="IPR013783">
    <property type="entry name" value="Ig-like_fold"/>
</dbReference>
<dbReference type="Pfam" id="PF01833">
    <property type="entry name" value="TIG"/>
    <property type="match status" value="1"/>
</dbReference>
<evidence type="ECO:0000256" key="1">
    <source>
        <dbReference type="SAM" id="SignalP"/>
    </source>
</evidence>
<dbReference type="Gene3D" id="2.120.10.80">
    <property type="entry name" value="Kelch-type beta propeller"/>
    <property type="match status" value="1"/>
</dbReference>
<name>A0ABS3CCS2_9BACT</name>
<dbReference type="SUPFAM" id="SSF50965">
    <property type="entry name" value="Galactose oxidase, central domain"/>
    <property type="match status" value="1"/>
</dbReference>
<dbReference type="Gene3D" id="2.60.40.10">
    <property type="entry name" value="Immunoglobulins"/>
    <property type="match status" value="1"/>
</dbReference>
<dbReference type="RefSeq" id="WP_206584664.1">
    <property type="nucleotide sequence ID" value="NZ_JAFKCU010000001.1"/>
</dbReference>
<evidence type="ECO:0000313" key="3">
    <source>
        <dbReference type="EMBL" id="MBN7814000.1"/>
    </source>
</evidence>
<dbReference type="EMBL" id="JAFKCU010000001">
    <property type="protein sequence ID" value="MBN7814000.1"/>
    <property type="molecule type" value="Genomic_DNA"/>
</dbReference>
<keyword evidence="4" id="KW-1185">Reference proteome</keyword>
<sequence>MRKLLSLSILIVLFLGWACTEEESETTVLVTEEVLYTSAENVRLLGRLITNQTITVADHGFYLSEDEAFASPIIISLGPKDGPGRFIGEANGLTNSKSYFAKTFMDLGGEIQFGNVIQLNTLGPVLESFSPTFGAVGQTLDIIGQNFTADTKVFFGENEAVINSLDFESRIKVTIPSASNVSVPIRVVVQDKTLEFPTSFEYQIGTYELISKFPESVRIYDNVFYNASNGLIIGLGTVSKNSFYSKFQQFDLGSKSWKEVSFPGSSRSFAFFTNNYIGGGTAALTPNPYTINQSFWRINGGGFERLPDLPFESRESIAFESNGSLYVLGSKEGNPLALRKYNPSTKAWQNLPESPVEFSATNANFVYEGNFYVVDSEAILWKYDVSSGQWNSVSTYPGNLGQGYGMGQVIGDKAYVGLYRRTTDLWELNLNTMTWISKNDIPRTAQDITVAHFEKDGFLYIMRMPDITIAGSFPMNLYKFDPNGL</sequence>
<dbReference type="Proteomes" id="UP000664480">
    <property type="component" value="Unassembled WGS sequence"/>
</dbReference>
<gene>
    <name evidence="3" type="ORF">J0A69_01110</name>
</gene>
<reference evidence="3 4" key="1">
    <citation type="submission" date="2021-03" db="EMBL/GenBank/DDBJ databases">
        <title>novel species isolated from a fishpond in China.</title>
        <authorList>
            <person name="Lu H."/>
            <person name="Cai Z."/>
        </authorList>
    </citation>
    <scope>NUCLEOTIDE SEQUENCE [LARGE SCALE GENOMIC DNA]</scope>
    <source>
        <strain evidence="3 4">YJ13C</strain>
    </source>
</reference>
<dbReference type="InterPro" id="IPR002909">
    <property type="entry name" value="IPT_dom"/>
</dbReference>
<feature type="chain" id="PRO_5045171925" evidence="1">
    <location>
        <begin position="21"/>
        <end position="485"/>
    </location>
</feature>
<comment type="caution">
    <text evidence="3">The sequence shown here is derived from an EMBL/GenBank/DDBJ whole genome shotgun (WGS) entry which is preliminary data.</text>
</comment>
<dbReference type="SUPFAM" id="SSF81296">
    <property type="entry name" value="E set domains"/>
    <property type="match status" value="1"/>
</dbReference>
<organism evidence="3 4">
    <name type="scientific">Algoriphagus pacificus</name>
    <dbReference type="NCBI Taxonomy" id="2811234"/>
    <lineage>
        <taxon>Bacteria</taxon>
        <taxon>Pseudomonadati</taxon>
        <taxon>Bacteroidota</taxon>
        <taxon>Cytophagia</taxon>
        <taxon>Cytophagales</taxon>
        <taxon>Cyclobacteriaceae</taxon>
        <taxon>Algoriphagus</taxon>
    </lineage>
</organism>